<evidence type="ECO:0000256" key="1">
    <source>
        <dbReference type="SAM" id="MobiDB-lite"/>
    </source>
</evidence>
<feature type="compositionally biased region" description="Basic and acidic residues" evidence="1">
    <location>
        <begin position="9"/>
        <end position="21"/>
    </location>
</feature>
<dbReference type="AlphaFoldDB" id="A0AAW8Q096"/>
<accession>A0AAW8Q096</accession>
<evidence type="ECO:0000313" key="2">
    <source>
        <dbReference type="EMBL" id="MDS1821080.1"/>
    </source>
</evidence>
<reference evidence="2" key="1">
    <citation type="submission" date="2023-06" db="EMBL/GenBank/DDBJ databases">
        <title>Genomic Diversity of Vibrio spp. and Metagenomic Analysis of Pathogens in Florida Gulf Coastal Waters Following Hurricane Ian.</title>
        <authorList>
            <person name="Brumfield K.D."/>
        </authorList>
    </citation>
    <scope>NUCLEOTIDE SEQUENCE</scope>
    <source>
        <strain evidence="2">WBS2B-138</strain>
    </source>
</reference>
<feature type="region of interest" description="Disordered" evidence="1">
    <location>
        <begin position="1"/>
        <end position="21"/>
    </location>
</feature>
<dbReference type="Proteomes" id="UP001253193">
    <property type="component" value="Unassembled WGS sequence"/>
</dbReference>
<protein>
    <submittedName>
        <fullName evidence="2">Uncharacterized protein</fullName>
    </submittedName>
</protein>
<dbReference type="RefSeq" id="WP_311019904.1">
    <property type="nucleotide sequence ID" value="NZ_JAUHGG010000003.1"/>
</dbReference>
<dbReference type="EMBL" id="JAUHGG010000003">
    <property type="protein sequence ID" value="MDS1821080.1"/>
    <property type="molecule type" value="Genomic_DNA"/>
</dbReference>
<name>A0AAW8Q096_VIBPH</name>
<gene>
    <name evidence="2" type="ORF">QX249_10450</name>
</gene>
<sequence length="138" mass="15540">MSNRTVAAKWRDNGEPDPHNNDYNEGLGNLAYGHLSDKVIAELTEDLGHQGLSSIGFRMGAKDRIRWLSRRVVEVCPPEKVEEVETQRSQLPMGDLTDDEMANATINLGDNLKDGKDYLKAGKARILWLSNLYKEMQP</sequence>
<organism evidence="2 3">
    <name type="scientific">Vibrio parahaemolyticus</name>
    <dbReference type="NCBI Taxonomy" id="670"/>
    <lineage>
        <taxon>Bacteria</taxon>
        <taxon>Pseudomonadati</taxon>
        <taxon>Pseudomonadota</taxon>
        <taxon>Gammaproteobacteria</taxon>
        <taxon>Vibrionales</taxon>
        <taxon>Vibrionaceae</taxon>
        <taxon>Vibrio</taxon>
    </lineage>
</organism>
<evidence type="ECO:0000313" key="3">
    <source>
        <dbReference type="Proteomes" id="UP001253193"/>
    </source>
</evidence>
<comment type="caution">
    <text evidence="2">The sequence shown here is derived from an EMBL/GenBank/DDBJ whole genome shotgun (WGS) entry which is preliminary data.</text>
</comment>
<proteinExistence type="predicted"/>